<keyword evidence="2" id="KW-1185">Reference proteome</keyword>
<protein>
    <submittedName>
        <fullName evidence="1">Uncharacterized protein</fullName>
    </submittedName>
</protein>
<sequence length="61" mass="6604">MTELFAFGAVKAFEQGGDEVLLLLEFGTKGGVVFEQLLVLLDELGCLFIGHRCGSELRQAS</sequence>
<comment type="caution">
    <text evidence="1">The sequence shown here is derived from an EMBL/GenBank/DDBJ whole genome shotgun (WGS) entry which is preliminary data.</text>
</comment>
<organism evidence="1 2">
    <name type="scientific">Haloferula chungangensis</name>
    <dbReference type="NCBI Taxonomy" id="1048331"/>
    <lineage>
        <taxon>Bacteria</taxon>
        <taxon>Pseudomonadati</taxon>
        <taxon>Verrucomicrobiota</taxon>
        <taxon>Verrucomicrobiia</taxon>
        <taxon>Verrucomicrobiales</taxon>
        <taxon>Verrucomicrobiaceae</taxon>
        <taxon>Haloferula</taxon>
    </lineage>
</organism>
<evidence type="ECO:0000313" key="1">
    <source>
        <dbReference type="EMBL" id="MFC7336295.1"/>
    </source>
</evidence>
<evidence type="ECO:0000313" key="2">
    <source>
        <dbReference type="Proteomes" id="UP001596472"/>
    </source>
</evidence>
<gene>
    <name evidence="1" type="ORF">ACFQY0_03830</name>
</gene>
<proteinExistence type="predicted"/>
<dbReference type="EMBL" id="JBHTBS010000001">
    <property type="protein sequence ID" value="MFC7336295.1"/>
    <property type="molecule type" value="Genomic_DNA"/>
</dbReference>
<reference evidence="2" key="1">
    <citation type="journal article" date="2019" name="Int. J. Syst. Evol. Microbiol.">
        <title>The Global Catalogue of Microorganisms (GCM) 10K type strain sequencing project: providing services to taxonomists for standard genome sequencing and annotation.</title>
        <authorList>
            <consortium name="The Broad Institute Genomics Platform"/>
            <consortium name="The Broad Institute Genome Sequencing Center for Infectious Disease"/>
            <person name="Wu L."/>
            <person name="Ma J."/>
        </authorList>
    </citation>
    <scope>NUCLEOTIDE SEQUENCE [LARGE SCALE GENOMIC DNA]</scope>
    <source>
        <strain evidence="2">CGMCC 4.1467</strain>
    </source>
</reference>
<dbReference type="RefSeq" id="WP_379709263.1">
    <property type="nucleotide sequence ID" value="NZ_JBHTBS010000001.1"/>
</dbReference>
<dbReference type="Proteomes" id="UP001596472">
    <property type="component" value="Unassembled WGS sequence"/>
</dbReference>
<name>A0ABW2L3Z7_9BACT</name>
<accession>A0ABW2L3Z7</accession>